<reference evidence="14 15" key="1">
    <citation type="submission" date="2010-04" db="EMBL/GenBank/DDBJ databases">
        <title>The Genome Sequence of Escherichia coli H605.</title>
        <authorList>
            <consortium name="The Broad Institute Genome Sequencing Platform"/>
            <consortium name="The Broad Institute Genome Sequencing Center for Infectious Disease"/>
            <person name="Feldgarden M."/>
            <person name="Gordon D.M."/>
            <person name="Johnson J.R."/>
            <person name="Johnston B.D."/>
            <person name="Young S."/>
            <person name="Zeng Q."/>
            <person name="Koehrsen M."/>
            <person name="Alvarado L."/>
            <person name="Berlin A.M."/>
            <person name="Borenstein D."/>
            <person name="Chapman S.B."/>
            <person name="Chen Z."/>
            <person name="Engels R."/>
            <person name="Freedman E."/>
            <person name="Gellesch M."/>
            <person name="Goldberg J."/>
            <person name="Griggs A."/>
            <person name="Gujja S."/>
            <person name="Heilman E.R."/>
            <person name="Heiman D.I."/>
            <person name="Hepburn T.A."/>
            <person name="Howarth C."/>
            <person name="Jen D."/>
            <person name="Larson L."/>
            <person name="Mehta T."/>
            <person name="Park D."/>
            <person name="Pearson M."/>
            <person name="Richards J."/>
            <person name="Roberts A."/>
            <person name="Saif S."/>
            <person name="Shea T.D."/>
            <person name="Shenoy N."/>
            <person name="Sisk P."/>
            <person name="Stolte C."/>
            <person name="Sykes S.N."/>
            <person name="Walk T."/>
            <person name="White J."/>
            <person name="Yandava C."/>
            <person name="Haas B."/>
            <person name="Henn M.R."/>
            <person name="Nusbaum C."/>
            <person name="Birren B."/>
        </authorList>
    </citation>
    <scope>NUCLEOTIDE SEQUENCE [LARGE SCALE GENOMIC DNA]</scope>
    <source>
        <strain evidence="14 15">H605</strain>
    </source>
</reference>
<dbReference type="InterPro" id="IPR043138">
    <property type="entry name" value="GGT_lsub"/>
</dbReference>
<feature type="binding site" evidence="10">
    <location>
        <begin position="485"/>
        <end position="486"/>
    </location>
    <ligand>
        <name>L-glutamate</name>
        <dbReference type="ChEBI" id="CHEBI:29985"/>
    </ligand>
</feature>
<dbReference type="Pfam" id="PF01019">
    <property type="entry name" value="G_glu_transpept"/>
    <property type="match status" value="1"/>
</dbReference>
<dbReference type="NCBIfam" id="TIGR00066">
    <property type="entry name" value="g_glut_trans"/>
    <property type="match status" value="1"/>
</dbReference>
<keyword evidence="7 11" id="KW-0012">Acyltransferase</keyword>
<feature type="active site" description="Nucleophile" evidence="9">
    <location>
        <position position="414"/>
    </location>
</feature>
<evidence type="ECO:0000256" key="11">
    <source>
        <dbReference type="RuleBase" id="RU368036"/>
    </source>
</evidence>
<dbReference type="AlphaFoldDB" id="A0AAJ3NVV8"/>
<dbReference type="Gene3D" id="3.60.20.40">
    <property type="match status" value="1"/>
</dbReference>
<comment type="catalytic activity">
    <reaction evidence="2 11">
        <text>glutathione + H2O = L-cysteinylglycine + L-glutamate</text>
        <dbReference type="Rhea" id="RHEA:28807"/>
        <dbReference type="ChEBI" id="CHEBI:15377"/>
        <dbReference type="ChEBI" id="CHEBI:29985"/>
        <dbReference type="ChEBI" id="CHEBI:57925"/>
        <dbReference type="ChEBI" id="CHEBI:61694"/>
        <dbReference type="EC" id="3.4.19.13"/>
    </reaction>
</comment>
<dbReference type="FunFam" id="3.60.20.40:FF:000003">
    <property type="entry name" value="Gamma-glutamyltranspeptidase"/>
    <property type="match status" value="1"/>
</dbReference>
<evidence type="ECO:0000256" key="5">
    <source>
        <dbReference type="ARBA" id="ARBA00022801"/>
    </source>
</evidence>
<evidence type="ECO:0000256" key="2">
    <source>
        <dbReference type="ARBA" id="ARBA00001089"/>
    </source>
</evidence>
<comment type="catalytic activity">
    <reaction evidence="1 11">
        <text>an S-substituted glutathione + H2O = an S-substituted L-cysteinylglycine + L-glutamate</text>
        <dbReference type="Rhea" id="RHEA:59468"/>
        <dbReference type="ChEBI" id="CHEBI:15377"/>
        <dbReference type="ChEBI" id="CHEBI:29985"/>
        <dbReference type="ChEBI" id="CHEBI:90779"/>
        <dbReference type="ChEBI" id="CHEBI:143103"/>
        <dbReference type="EC" id="3.4.19.13"/>
    </reaction>
</comment>
<keyword evidence="5 11" id="KW-0378">Hydrolase</keyword>
<dbReference type="PANTHER" id="PTHR43199:SF1">
    <property type="entry name" value="GLUTATHIONE HYDROLASE PROENZYME"/>
    <property type="match status" value="1"/>
</dbReference>
<evidence type="ECO:0000256" key="7">
    <source>
        <dbReference type="ARBA" id="ARBA00023315"/>
    </source>
</evidence>
<sequence>MINSELYTRLSWGCPTHNWRITMIKPTFLRRVAIAALLSGSCFSVVAAPPAPPPVSYGVEEDVFHPVRAKQGMVASVDATATQVGVDILKEGGNAVDAAVAVGYALAVTHPQAGNLGGGGFMLIRTKDGNTTAIDFREMAPAKATRDMFLDDQGNPDSKKSLTSHLASGTPGTVAGFSLALEKYGTMPLNKVVQPAFKLARDGFIVNDALADDLKTYGSEVLPNHENSKAIFWKEGEPLKKGDRLVQANLAKSLEMIAENGSDEFYKGKIAEQIAQEMQKNGGLITKEDLAAYKAVERTPISGDYRGYQVYSMPPPSSGGIHIVQILNILENFDMKKYGFGSADAMQIMAEAEKYAYADRSEYLGDPDFVKVPWQALTNKAYAKSIADQIDINKAKPSSEIRPGKLAPYESNQTTHYSVVDKDGNAVAVTYTLNTTFGTGIVAGESGILLNNQMDDFSAKPGVPNVYGLVGGDANAVGPNKRPLSSMSPTIVVKDGKTWLVTGSPGGSRIITTVLQMVVNSIDYGMNVAEATNAPRFHHQWLPDELRVEKGFSPDTLKLLEEKGQKVALKEAMGSTQSIMVGPDGELYGASDPRSVDDLTAGY</sequence>
<comment type="subunit">
    <text evidence="11">This enzyme consists of two polypeptide chains, which are synthesized in precursor form from a single polypeptide.</text>
</comment>
<feature type="signal peptide" evidence="13">
    <location>
        <begin position="1"/>
        <end position="47"/>
    </location>
</feature>
<proteinExistence type="inferred from homology"/>
<evidence type="ECO:0000256" key="1">
    <source>
        <dbReference type="ARBA" id="ARBA00001049"/>
    </source>
</evidence>
<dbReference type="EC" id="3.4.19.13" evidence="11"/>
<dbReference type="SUPFAM" id="SSF56235">
    <property type="entry name" value="N-terminal nucleophile aminohydrolases (Ntn hydrolases)"/>
    <property type="match status" value="1"/>
</dbReference>
<dbReference type="GO" id="GO:0103068">
    <property type="term" value="F:leukotriene C4 gamma-glutamyl transferase activity"/>
    <property type="evidence" value="ECO:0007669"/>
    <property type="project" value="UniProtKB-EC"/>
</dbReference>
<dbReference type="PANTHER" id="PTHR43199">
    <property type="entry name" value="GLUTATHIONE HYDROLASE"/>
    <property type="match status" value="1"/>
</dbReference>
<dbReference type="EMBL" id="ADJX01000009">
    <property type="protein sequence ID" value="OSL45898.1"/>
    <property type="molecule type" value="Genomic_DNA"/>
</dbReference>
<feature type="binding site" evidence="10">
    <location>
        <position position="456"/>
    </location>
    <ligand>
        <name>L-glutamate</name>
        <dbReference type="ChEBI" id="CHEBI:29985"/>
    </ligand>
</feature>
<dbReference type="NCBIfam" id="NF007187">
    <property type="entry name" value="PRK09615.1"/>
    <property type="match status" value="1"/>
</dbReference>
<keyword evidence="11" id="KW-0317">Glutathione biosynthesis</keyword>
<evidence type="ECO:0000256" key="6">
    <source>
        <dbReference type="ARBA" id="ARBA00023145"/>
    </source>
</evidence>
<comment type="similarity">
    <text evidence="3 11">Belongs to the gamma-glutamyltransferase family.</text>
</comment>
<dbReference type="InterPro" id="IPR055262">
    <property type="entry name" value="GGT_CS"/>
</dbReference>
<dbReference type="PRINTS" id="PR01210">
    <property type="entry name" value="GGTRANSPTASE"/>
</dbReference>
<keyword evidence="6 11" id="KW-0865">Zymogen</keyword>
<protein>
    <recommendedName>
        <fullName evidence="11">Glutathione hydrolase proenzyme</fullName>
        <ecNumber evidence="11">2.3.2.2</ecNumber>
        <ecNumber evidence="11">3.4.19.13</ecNumber>
    </recommendedName>
    <component>
        <recommendedName>
            <fullName evidence="11">Glutathione hydrolase large chain</fullName>
        </recommendedName>
    </component>
    <component>
        <recommendedName>
            <fullName evidence="11">Glutathione hydrolase small chain</fullName>
        </recommendedName>
    </component>
</protein>
<evidence type="ECO:0000256" key="4">
    <source>
        <dbReference type="ARBA" id="ARBA00022679"/>
    </source>
</evidence>
<dbReference type="InterPro" id="IPR051792">
    <property type="entry name" value="GGT_bact"/>
</dbReference>
<evidence type="ECO:0000256" key="9">
    <source>
        <dbReference type="PIRSR" id="PIRSR600101-1"/>
    </source>
</evidence>
<comment type="PTM">
    <text evidence="11">Cleaved by autocatalysis into a large and a small subunit.</text>
</comment>
<feature type="binding site" evidence="10">
    <location>
        <position position="137"/>
    </location>
    <ligand>
        <name>L-glutamate</name>
        <dbReference type="ChEBI" id="CHEBI:29985"/>
    </ligand>
</feature>
<comment type="caution">
    <text evidence="14">The sequence shown here is derived from an EMBL/GenBank/DDBJ whole genome shotgun (WGS) entry which is preliminary data.</text>
</comment>
<dbReference type="InterPro" id="IPR000101">
    <property type="entry name" value="GGT_peptidase"/>
</dbReference>
<keyword evidence="4 11" id="KW-0808">Transferase</keyword>
<gene>
    <name evidence="14" type="ORF">EATG_03661</name>
</gene>
<name>A0AAJ3NVV8_ECOLX</name>
<feature type="binding site" evidence="10">
    <location>
        <position position="507"/>
    </location>
    <ligand>
        <name>L-glutamate</name>
        <dbReference type="ChEBI" id="CHEBI:29985"/>
    </ligand>
</feature>
<dbReference type="Gene3D" id="1.10.246.130">
    <property type="match status" value="1"/>
</dbReference>
<organism evidence="14 15">
    <name type="scientific">Escherichia coli H605</name>
    <dbReference type="NCBI Taxonomy" id="656410"/>
    <lineage>
        <taxon>Bacteria</taxon>
        <taxon>Pseudomonadati</taxon>
        <taxon>Pseudomonadota</taxon>
        <taxon>Gammaproteobacteria</taxon>
        <taxon>Enterobacterales</taxon>
        <taxon>Enterobacteriaceae</taxon>
        <taxon>Escherichia</taxon>
    </lineage>
</organism>
<dbReference type="EC" id="2.3.2.2" evidence="11"/>
<dbReference type="Proteomes" id="UP000243401">
    <property type="component" value="Unassembled WGS sequence"/>
</dbReference>
<evidence type="ECO:0000256" key="10">
    <source>
        <dbReference type="PIRSR" id="PIRSR600101-2"/>
    </source>
</evidence>
<dbReference type="InterPro" id="IPR029055">
    <property type="entry name" value="Ntn_hydrolases_N"/>
</dbReference>
<dbReference type="InterPro" id="IPR043137">
    <property type="entry name" value="GGT_ssub_C"/>
</dbReference>
<evidence type="ECO:0000313" key="15">
    <source>
        <dbReference type="Proteomes" id="UP000243401"/>
    </source>
</evidence>
<keyword evidence="13" id="KW-0732">Signal</keyword>
<feature type="chain" id="PRO_5042482602" description="Glutathione hydrolase proenzyme" evidence="13">
    <location>
        <begin position="48"/>
        <end position="603"/>
    </location>
</feature>
<evidence type="ECO:0000256" key="12">
    <source>
        <dbReference type="SAM" id="MobiDB-lite"/>
    </source>
</evidence>
<evidence type="ECO:0000256" key="3">
    <source>
        <dbReference type="ARBA" id="ARBA00009381"/>
    </source>
</evidence>
<dbReference type="GO" id="GO:0006750">
    <property type="term" value="P:glutathione biosynthetic process"/>
    <property type="evidence" value="ECO:0007669"/>
    <property type="project" value="UniProtKB-KW"/>
</dbReference>
<evidence type="ECO:0000256" key="13">
    <source>
        <dbReference type="SAM" id="SignalP"/>
    </source>
</evidence>
<comment type="catalytic activity">
    <reaction evidence="8 11">
        <text>an N-terminal (5-L-glutamyl)-[peptide] + an alpha-amino acid = 5-L-glutamyl amino acid + an N-terminal L-alpha-aminoacyl-[peptide]</text>
        <dbReference type="Rhea" id="RHEA:23904"/>
        <dbReference type="Rhea" id="RHEA-COMP:9780"/>
        <dbReference type="Rhea" id="RHEA-COMP:9795"/>
        <dbReference type="ChEBI" id="CHEBI:77644"/>
        <dbReference type="ChEBI" id="CHEBI:78597"/>
        <dbReference type="ChEBI" id="CHEBI:78599"/>
        <dbReference type="ChEBI" id="CHEBI:78608"/>
        <dbReference type="EC" id="2.3.2.2"/>
    </reaction>
</comment>
<evidence type="ECO:0000313" key="14">
    <source>
        <dbReference type="EMBL" id="OSL45898.1"/>
    </source>
</evidence>
<feature type="binding site" evidence="10">
    <location>
        <begin position="432"/>
        <end position="434"/>
    </location>
    <ligand>
        <name>L-glutamate</name>
        <dbReference type="ChEBI" id="CHEBI:29985"/>
    </ligand>
</feature>
<dbReference type="GO" id="GO:0036374">
    <property type="term" value="F:glutathione hydrolase activity"/>
    <property type="evidence" value="ECO:0007669"/>
    <property type="project" value="UniProtKB-UniRule"/>
</dbReference>
<dbReference type="FunFam" id="1.10.246.130:FF:000004">
    <property type="entry name" value="Gamma-glutamyltranspeptidase (Ggt)"/>
    <property type="match status" value="1"/>
</dbReference>
<comment type="pathway">
    <text evidence="11">Sulfur metabolism; glutathione metabolism.</text>
</comment>
<accession>A0AAJ3NVV8</accession>
<feature type="region of interest" description="Disordered" evidence="12">
    <location>
        <begin position="584"/>
        <end position="603"/>
    </location>
</feature>
<dbReference type="GO" id="GO:0006751">
    <property type="term" value="P:glutathione catabolic process"/>
    <property type="evidence" value="ECO:0007669"/>
    <property type="project" value="UniProtKB-UniRule"/>
</dbReference>
<evidence type="ECO:0000256" key="8">
    <source>
        <dbReference type="ARBA" id="ARBA00047417"/>
    </source>
</evidence>
<dbReference type="PROSITE" id="PS00462">
    <property type="entry name" value="G_GLU_TRANSPEPTIDASE"/>
    <property type="match status" value="1"/>
</dbReference>